<dbReference type="EMBL" id="LT629710">
    <property type="protein sequence ID" value="SDP06843.1"/>
    <property type="molecule type" value="Genomic_DNA"/>
</dbReference>
<gene>
    <name evidence="1" type="ORF">SAMN04515671_2862</name>
</gene>
<sequence length="366" mass="38789">MVPTYGPDCLGAVLPGVAAALGAPIALPAVPLPTAERVCVVLVDGLGHHLLHQNATDAPFLASMAGTVLRAGTPSTTATSVASFGTGRPPGQHGLVGYQVMDPDRGELLNELRWDPAVDPARWQPHPTVFEHLTAAGIGCTAIGNPEFDGSGLTQAALRGPQFVGVGGLHQRVDVAVRALAAPGLVYLYWGQIDAAGHQHGVTSRNWLRALREADEALARLARQLPSGTLLLITADHGMIDVPHEFRVDLATRPDLQPGIRVLAGEARFAQAYCEPGAAAEVARRLSDAFGELAWVRTRDEAIADHWFGPVDDRVVGRIGDVVVAGREPFVFVDSRTTAPHELKLIGQHGSLTDAEQLVPLLEYIA</sequence>
<organism evidence="1 2">
    <name type="scientific">Nakamurella panacisegetis</name>
    <dbReference type="NCBI Taxonomy" id="1090615"/>
    <lineage>
        <taxon>Bacteria</taxon>
        <taxon>Bacillati</taxon>
        <taxon>Actinomycetota</taxon>
        <taxon>Actinomycetes</taxon>
        <taxon>Nakamurellales</taxon>
        <taxon>Nakamurellaceae</taxon>
        <taxon>Nakamurella</taxon>
    </lineage>
</organism>
<protein>
    <submittedName>
        <fullName evidence="1">Predicted pyrophosphatase or phosphodiesterase, AlkP superfamily</fullName>
    </submittedName>
</protein>
<dbReference type="InterPro" id="IPR002591">
    <property type="entry name" value="Phosphodiest/P_Trfase"/>
</dbReference>
<evidence type="ECO:0000313" key="2">
    <source>
        <dbReference type="Proteomes" id="UP000198741"/>
    </source>
</evidence>
<dbReference type="OrthoDB" id="9779267at2"/>
<dbReference type="GO" id="GO:0016787">
    <property type="term" value="F:hydrolase activity"/>
    <property type="evidence" value="ECO:0007669"/>
    <property type="project" value="UniProtKB-ARBA"/>
</dbReference>
<dbReference type="InterPro" id="IPR017850">
    <property type="entry name" value="Alkaline_phosphatase_core_sf"/>
</dbReference>
<dbReference type="SUPFAM" id="SSF53649">
    <property type="entry name" value="Alkaline phosphatase-like"/>
    <property type="match status" value="1"/>
</dbReference>
<accession>A0A1H0PP70</accession>
<dbReference type="PANTHER" id="PTHR10151:SF120">
    <property type="entry name" value="BIS(5'-ADENOSYL)-TRIPHOSPHATASE"/>
    <property type="match status" value="1"/>
</dbReference>
<evidence type="ECO:0000313" key="1">
    <source>
        <dbReference type="EMBL" id="SDP06843.1"/>
    </source>
</evidence>
<dbReference type="PANTHER" id="PTHR10151">
    <property type="entry name" value="ECTONUCLEOTIDE PYROPHOSPHATASE/PHOSPHODIESTERASE"/>
    <property type="match status" value="1"/>
</dbReference>
<reference evidence="1 2" key="1">
    <citation type="submission" date="2016-10" db="EMBL/GenBank/DDBJ databases">
        <authorList>
            <person name="de Groot N.N."/>
        </authorList>
    </citation>
    <scope>NUCLEOTIDE SEQUENCE [LARGE SCALE GENOMIC DNA]</scope>
    <source>
        <strain evidence="2">P4-7,KCTC 19426,CECT 7604</strain>
    </source>
</reference>
<dbReference type="Pfam" id="PF01663">
    <property type="entry name" value="Phosphodiest"/>
    <property type="match status" value="1"/>
</dbReference>
<name>A0A1H0PP70_9ACTN</name>
<dbReference type="AlphaFoldDB" id="A0A1H0PP70"/>
<keyword evidence="2" id="KW-1185">Reference proteome</keyword>
<dbReference type="STRING" id="1090615.SAMN04515671_2862"/>
<dbReference type="Gene3D" id="3.40.720.10">
    <property type="entry name" value="Alkaline Phosphatase, subunit A"/>
    <property type="match status" value="1"/>
</dbReference>
<dbReference type="Proteomes" id="UP000198741">
    <property type="component" value="Chromosome I"/>
</dbReference>
<proteinExistence type="predicted"/>